<dbReference type="EnsemblMetazoa" id="SCAU002218-RA">
    <property type="protein sequence ID" value="SCAU002218-PA"/>
    <property type="gene ID" value="SCAU002218"/>
</dbReference>
<name>A0A1I8NUS1_STOCA</name>
<dbReference type="SUPFAM" id="SSF51445">
    <property type="entry name" value="(Trans)glycosidases"/>
    <property type="match status" value="1"/>
</dbReference>
<dbReference type="Pfam" id="PF00704">
    <property type="entry name" value="Glyco_hydro_18"/>
    <property type="match status" value="1"/>
</dbReference>
<keyword evidence="5" id="KW-1185">Reference proteome</keyword>
<sequence>MLKISGLSIISLFAHVGAFYYDEKKINCYFGSWAVVRTEQPLELELIDPQLCTHLSCVHFDVASDGTLEAYKNPNDDNLVASKRAMTLKSKNPQLKVIAVVGGPNTNFIAIATNRTKQAIFKYTTLRVLTKYGFDGLDLFWPSLGVATEKEMKSIAKFLISMKYGMKAFNLTLGASLNGEVNDIQSWSKMPNIYLNYELDYINVMAYNFSTTIYHAPLYGNTNNTVENSMQVLSQNLVSASARLLLGVAFIGQAYQVSKGGYGRSNVVTLNARSFKRYVRYLDMCTEEQTNDIYYADEFGATFIKSRLSWTSYESVKTVVMKAEYAQELGLGGIAIWLLDDDDFLGRCGQRYPLLRAIHKTMNGPKDYDKL</sequence>
<keyword evidence="1 2" id="KW-0732">Signal</keyword>
<organism evidence="4 5">
    <name type="scientific">Stomoxys calcitrans</name>
    <name type="common">Stable fly</name>
    <name type="synonym">Conops calcitrans</name>
    <dbReference type="NCBI Taxonomy" id="35570"/>
    <lineage>
        <taxon>Eukaryota</taxon>
        <taxon>Metazoa</taxon>
        <taxon>Ecdysozoa</taxon>
        <taxon>Arthropoda</taxon>
        <taxon>Hexapoda</taxon>
        <taxon>Insecta</taxon>
        <taxon>Pterygota</taxon>
        <taxon>Neoptera</taxon>
        <taxon>Endopterygota</taxon>
        <taxon>Diptera</taxon>
        <taxon>Brachycera</taxon>
        <taxon>Muscomorpha</taxon>
        <taxon>Muscoidea</taxon>
        <taxon>Muscidae</taxon>
        <taxon>Stomoxys</taxon>
    </lineage>
</organism>
<dbReference type="Proteomes" id="UP000095300">
    <property type="component" value="Unassembled WGS sequence"/>
</dbReference>
<dbReference type="GO" id="GO:0008061">
    <property type="term" value="F:chitin binding"/>
    <property type="evidence" value="ECO:0007669"/>
    <property type="project" value="InterPro"/>
</dbReference>
<dbReference type="KEGG" id="scac:106083211"/>
<feature type="domain" description="GH18" evidence="3">
    <location>
        <begin position="24"/>
        <end position="365"/>
    </location>
</feature>
<accession>A0A1I8NUS1</accession>
<dbReference type="GO" id="GO:0004568">
    <property type="term" value="F:chitinase activity"/>
    <property type="evidence" value="ECO:0007669"/>
    <property type="project" value="TreeGrafter"/>
</dbReference>
<dbReference type="GO" id="GO:0005576">
    <property type="term" value="C:extracellular region"/>
    <property type="evidence" value="ECO:0007669"/>
    <property type="project" value="TreeGrafter"/>
</dbReference>
<dbReference type="InterPro" id="IPR017853">
    <property type="entry name" value="GH"/>
</dbReference>
<dbReference type="SMART" id="SM00636">
    <property type="entry name" value="Glyco_18"/>
    <property type="match status" value="1"/>
</dbReference>
<dbReference type="OrthoDB" id="7281605at2759"/>
<dbReference type="VEuPathDB" id="VectorBase:SCAU002218"/>
<dbReference type="GO" id="GO:0006032">
    <property type="term" value="P:chitin catabolic process"/>
    <property type="evidence" value="ECO:0007669"/>
    <property type="project" value="TreeGrafter"/>
</dbReference>
<dbReference type="PROSITE" id="PS51910">
    <property type="entry name" value="GH18_2"/>
    <property type="match status" value="1"/>
</dbReference>
<evidence type="ECO:0000259" key="3">
    <source>
        <dbReference type="PROSITE" id="PS51910"/>
    </source>
</evidence>
<reference evidence="4" key="1">
    <citation type="submission" date="2020-05" db="UniProtKB">
        <authorList>
            <consortium name="EnsemblMetazoa"/>
        </authorList>
    </citation>
    <scope>IDENTIFICATION</scope>
    <source>
        <strain evidence="4">USDA</strain>
    </source>
</reference>
<dbReference type="InterPro" id="IPR029070">
    <property type="entry name" value="Chitinase_insertion_sf"/>
</dbReference>
<evidence type="ECO:0000313" key="4">
    <source>
        <dbReference type="EnsemblMetazoa" id="SCAU002218-PA"/>
    </source>
</evidence>
<dbReference type="Gene3D" id="3.10.50.10">
    <property type="match status" value="1"/>
</dbReference>
<feature type="signal peptide" evidence="2">
    <location>
        <begin position="1"/>
        <end position="18"/>
    </location>
</feature>
<protein>
    <recommendedName>
        <fullName evidence="3">GH18 domain-containing protein</fullName>
    </recommendedName>
</protein>
<dbReference type="InterPro" id="IPR001223">
    <property type="entry name" value="Glyco_hydro18_cat"/>
</dbReference>
<dbReference type="GO" id="GO:0005975">
    <property type="term" value="P:carbohydrate metabolic process"/>
    <property type="evidence" value="ECO:0007669"/>
    <property type="project" value="InterPro"/>
</dbReference>
<gene>
    <name evidence="4" type="primary">106083211</name>
</gene>
<dbReference type="PANTHER" id="PTHR11177:SF360">
    <property type="entry name" value="CHITINASE 4-RELATED"/>
    <property type="match status" value="1"/>
</dbReference>
<dbReference type="InterPro" id="IPR011583">
    <property type="entry name" value="Chitinase_II/V-like_cat"/>
</dbReference>
<dbReference type="Gene3D" id="3.20.20.80">
    <property type="entry name" value="Glycosidases"/>
    <property type="match status" value="1"/>
</dbReference>
<proteinExistence type="predicted"/>
<dbReference type="PANTHER" id="PTHR11177">
    <property type="entry name" value="CHITINASE"/>
    <property type="match status" value="1"/>
</dbReference>
<evidence type="ECO:0000256" key="1">
    <source>
        <dbReference type="ARBA" id="ARBA00022729"/>
    </source>
</evidence>
<feature type="chain" id="PRO_5009325588" description="GH18 domain-containing protein" evidence="2">
    <location>
        <begin position="19"/>
        <end position="371"/>
    </location>
</feature>
<dbReference type="AlphaFoldDB" id="A0A1I8NUS1"/>
<dbReference type="InterPro" id="IPR050314">
    <property type="entry name" value="Glycosyl_Hydrlase_18"/>
</dbReference>
<dbReference type="STRING" id="35570.A0A1I8NUS1"/>
<evidence type="ECO:0000256" key="2">
    <source>
        <dbReference type="SAM" id="SignalP"/>
    </source>
</evidence>
<evidence type="ECO:0000313" key="5">
    <source>
        <dbReference type="Proteomes" id="UP000095300"/>
    </source>
</evidence>